<keyword evidence="1 2" id="KW-0597">Phosphoprotein</keyword>
<dbReference type="GO" id="GO:0000160">
    <property type="term" value="P:phosphorelay signal transduction system"/>
    <property type="evidence" value="ECO:0007669"/>
    <property type="project" value="InterPro"/>
</dbReference>
<reference evidence="4 5" key="1">
    <citation type="submission" date="2019-12" db="EMBL/GenBank/DDBJ databases">
        <authorList>
            <person name="Huq M.A."/>
        </authorList>
    </citation>
    <scope>NUCLEOTIDE SEQUENCE [LARGE SCALE GENOMIC DNA]</scope>
    <source>
        <strain evidence="4 5">MAH-20</strain>
    </source>
</reference>
<dbReference type="PANTHER" id="PTHR44591">
    <property type="entry name" value="STRESS RESPONSE REGULATOR PROTEIN 1"/>
    <property type="match status" value="1"/>
</dbReference>
<evidence type="ECO:0000256" key="1">
    <source>
        <dbReference type="ARBA" id="ARBA00022553"/>
    </source>
</evidence>
<keyword evidence="5" id="KW-1185">Reference proteome</keyword>
<dbReference type="Pfam" id="PF00072">
    <property type="entry name" value="Response_reg"/>
    <property type="match status" value="1"/>
</dbReference>
<gene>
    <name evidence="4" type="ORF">GON01_02660</name>
</gene>
<dbReference type="PROSITE" id="PS50110">
    <property type="entry name" value="RESPONSE_REGULATORY"/>
    <property type="match status" value="1"/>
</dbReference>
<dbReference type="InterPro" id="IPR050595">
    <property type="entry name" value="Bact_response_regulator"/>
</dbReference>
<accession>A0A6I4IXB4</accession>
<evidence type="ECO:0000259" key="3">
    <source>
        <dbReference type="PROSITE" id="PS50110"/>
    </source>
</evidence>
<dbReference type="InterPro" id="IPR011006">
    <property type="entry name" value="CheY-like_superfamily"/>
</dbReference>
<dbReference type="Proteomes" id="UP000441389">
    <property type="component" value="Unassembled WGS sequence"/>
</dbReference>
<dbReference type="AlphaFoldDB" id="A0A6I4IXB4"/>
<evidence type="ECO:0000313" key="4">
    <source>
        <dbReference type="EMBL" id="MVO76840.1"/>
    </source>
</evidence>
<proteinExistence type="predicted"/>
<evidence type="ECO:0000256" key="2">
    <source>
        <dbReference type="PROSITE-ProRule" id="PRU00169"/>
    </source>
</evidence>
<sequence>MPTVAIIDDDEAVREALGDLLHVSGLICRCFATAGAFLAALRTTHFDCIVTDVRMEGMSGIELLERLQKDRCDLPIIVLSSILDQQVRARALGLGAHCWLSKPVGDKRLLDALSAAMGSGSVAAGEGHSS</sequence>
<dbReference type="PANTHER" id="PTHR44591:SF25">
    <property type="entry name" value="CHEMOTAXIS TWO-COMPONENT RESPONSE REGULATOR"/>
    <property type="match status" value="1"/>
</dbReference>
<dbReference type="InterPro" id="IPR001789">
    <property type="entry name" value="Sig_transdc_resp-reg_receiver"/>
</dbReference>
<protein>
    <submittedName>
        <fullName evidence="4">Response regulator</fullName>
    </submittedName>
</protein>
<dbReference type="EMBL" id="WQMS01000002">
    <property type="protein sequence ID" value="MVO76840.1"/>
    <property type="molecule type" value="Genomic_DNA"/>
</dbReference>
<feature type="domain" description="Response regulatory" evidence="3">
    <location>
        <begin position="3"/>
        <end position="117"/>
    </location>
</feature>
<comment type="caution">
    <text evidence="4">The sequence shown here is derived from an EMBL/GenBank/DDBJ whole genome shotgun (WGS) entry which is preliminary data.</text>
</comment>
<dbReference type="Gene3D" id="3.40.50.2300">
    <property type="match status" value="1"/>
</dbReference>
<dbReference type="SUPFAM" id="SSF52172">
    <property type="entry name" value="CheY-like"/>
    <property type="match status" value="1"/>
</dbReference>
<name>A0A6I4IXB4_9SPHN</name>
<organism evidence="4 5">
    <name type="scientific">Sphingomonas horti</name>
    <dbReference type="NCBI Taxonomy" id="2682842"/>
    <lineage>
        <taxon>Bacteria</taxon>
        <taxon>Pseudomonadati</taxon>
        <taxon>Pseudomonadota</taxon>
        <taxon>Alphaproteobacteria</taxon>
        <taxon>Sphingomonadales</taxon>
        <taxon>Sphingomonadaceae</taxon>
        <taxon>Sphingomonas</taxon>
    </lineage>
</organism>
<dbReference type="SMART" id="SM00448">
    <property type="entry name" value="REC"/>
    <property type="match status" value="1"/>
</dbReference>
<feature type="modified residue" description="4-aspartylphosphate" evidence="2">
    <location>
        <position position="52"/>
    </location>
</feature>
<evidence type="ECO:0000313" key="5">
    <source>
        <dbReference type="Proteomes" id="UP000441389"/>
    </source>
</evidence>